<dbReference type="GeneID" id="93579815"/>
<reference evidence="3" key="1">
    <citation type="journal article" date="2017" name="Genome Biol.">
        <title>Comparative genomics reveals high biological diversity and specific adaptations in the industrially and medically important fungal genus Aspergillus.</title>
        <authorList>
            <person name="de Vries R.P."/>
            <person name="Riley R."/>
            <person name="Wiebenga A."/>
            <person name="Aguilar-Osorio G."/>
            <person name="Amillis S."/>
            <person name="Uchima C.A."/>
            <person name="Anderluh G."/>
            <person name="Asadollahi M."/>
            <person name="Askin M."/>
            <person name="Barry K."/>
            <person name="Battaglia E."/>
            <person name="Bayram O."/>
            <person name="Benocci T."/>
            <person name="Braus-Stromeyer S.A."/>
            <person name="Caldana C."/>
            <person name="Canovas D."/>
            <person name="Cerqueira G.C."/>
            <person name="Chen F."/>
            <person name="Chen W."/>
            <person name="Choi C."/>
            <person name="Clum A."/>
            <person name="Dos Santos R.A."/>
            <person name="Damasio A.R."/>
            <person name="Diallinas G."/>
            <person name="Emri T."/>
            <person name="Fekete E."/>
            <person name="Flipphi M."/>
            <person name="Freyberg S."/>
            <person name="Gallo A."/>
            <person name="Gournas C."/>
            <person name="Habgood R."/>
            <person name="Hainaut M."/>
            <person name="Harispe M.L."/>
            <person name="Henrissat B."/>
            <person name="Hilden K.S."/>
            <person name="Hope R."/>
            <person name="Hossain A."/>
            <person name="Karabika E."/>
            <person name="Karaffa L."/>
            <person name="Karanyi Z."/>
            <person name="Krasevec N."/>
            <person name="Kuo A."/>
            <person name="Kusch H."/>
            <person name="LaButti K."/>
            <person name="Lagendijk E.L."/>
            <person name="Lapidus A."/>
            <person name="Levasseur A."/>
            <person name="Lindquist E."/>
            <person name="Lipzen A."/>
            <person name="Logrieco A.F."/>
            <person name="MacCabe A."/>
            <person name="Maekelae M.R."/>
            <person name="Malavazi I."/>
            <person name="Melin P."/>
            <person name="Meyer V."/>
            <person name="Mielnichuk N."/>
            <person name="Miskei M."/>
            <person name="Molnar A.P."/>
            <person name="Mule G."/>
            <person name="Ngan C.Y."/>
            <person name="Orejas M."/>
            <person name="Orosz E."/>
            <person name="Ouedraogo J.P."/>
            <person name="Overkamp K.M."/>
            <person name="Park H.-S."/>
            <person name="Perrone G."/>
            <person name="Piumi F."/>
            <person name="Punt P.J."/>
            <person name="Ram A.F."/>
            <person name="Ramon A."/>
            <person name="Rauscher S."/>
            <person name="Record E."/>
            <person name="Riano-Pachon D.M."/>
            <person name="Robert V."/>
            <person name="Roehrig J."/>
            <person name="Ruller R."/>
            <person name="Salamov A."/>
            <person name="Salih N.S."/>
            <person name="Samson R.A."/>
            <person name="Sandor E."/>
            <person name="Sanguinetti M."/>
            <person name="Schuetze T."/>
            <person name="Sepcic K."/>
            <person name="Shelest E."/>
            <person name="Sherlock G."/>
            <person name="Sophianopoulou V."/>
            <person name="Squina F.M."/>
            <person name="Sun H."/>
            <person name="Susca A."/>
            <person name="Todd R.B."/>
            <person name="Tsang A."/>
            <person name="Unkles S.E."/>
            <person name="van de Wiele N."/>
            <person name="van Rossen-Uffink D."/>
            <person name="Oliveira J.V."/>
            <person name="Vesth T.C."/>
            <person name="Visser J."/>
            <person name="Yu J.-H."/>
            <person name="Zhou M."/>
            <person name="Andersen M.R."/>
            <person name="Archer D.B."/>
            <person name="Baker S.E."/>
            <person name="Benoit I."/>
            <person name="Brakhage A.A."/>
            <person name="Braus G.H."/>
            <person name="Fischer R."/>
            <person name="Frisvad J.C."/>
            <person name="Goldman G.H."/>
            <person name="Houbraken J."/>
            <person name="Oakley B."/>
            <person name="Pocsi I."/>
            <person name="Scazzocchio C."/>
            <person name="Seiboth B."/>
            <person name="vanKuyk P.A."/>
            <person name="Wortman J."/>
            <person name="Dyer P.S."/>
            <person name="Grigoriev I.V."/>
        </authorList>
    </citation>
    <scope>NUCLEOTIDE SEQUENCE [LARGE SCALE GENOMIC DNA]</scope>
    <source>
        <strain evidence="3">CBS 101740 / IMI 381727 / IBT 21946</strain>
    </source>
</reference>
<dbReference type="OrthoDB" id="2958217at2759"/>
<dbReference type="PANTHER" id="PTHR33112:SF12">
    <property type="entry name" value="HETEROKARYON INCOMPATIBILITY DOMAIN-CONTAINING PROTEIN"/>
    <property type="match status" value="1"/>
</dbReference>
<proteinExistence type="predicted"/>
<evidence type="ECO:0000259" key="1">
    <source>
        <dbReference type="Pfam" id="PF06985"/>
    </source>
</evidence>
<dbReference type="Proteomes" id="UP000184499">
    <property type="component" value="Unassembled WGS sequence"/>
</dbReference>
<keyword evidence="3" id="KW-1185">Reference proteome</keyword>
<dbReference type="OMA" id="TWRESIS"/>
<dbReference type="STRING" id="767769.A0A1L9UJ31"/>
<dbReference type="VEuPathDB" id="FungiDB:ASPBRDRAFT_54997"/>
<sequence length="679" mass="76463">MGETSLCEKFNVQVPETAESSVVFSDPHLSGLQPPADCQFCSLIYRATRAGPQASVGHDGLDSNGARISCKMEWHLDIRNSKTSAKTRRIAIFTSCTTIPSIHVIPLATPEDRAIGFGTRILQRANLQCLDQWFRACKQHHTCTNNEGSESALWPARLINISGQVVKVVSASQGMEYAALSYIWGIQPFLKLTRSSYEDLTTTAGFPLDELPPTIRGACSVARRLGVCYIWVDAICIIQDDNEDKEREISKMHGIYSQAIITICAASGTVSDGIAGIRDVVRPPQENVSEIQQQRVTALHTVSHLISATQWDSRGWTFQERMLSRRCIIFTPTEMIWQCQDATWRESISLPLSEKSWTLDSIESPYVAAEGNPIRRYASCVELYSGRLLTFGQDKLAAFEGLGHNLAAGLKSNMLSGLPRRYFDWAMLWDSKEGGPRLPYFPSWSWCGWDRKVEWRVSMLSGVLFNLHAWLKTRTWVIWRYADGGKWKLVWDVENQSTSTGDGRWNGYSGGPEPYGRDIQEVLHSIGEILGLEEPETTAGYLVDSSALTPASGPNQLSFTTFTGTFALSRYTLSTAMFPSRQEGLRRFGITDKAGDWCGTVMLDAAQWLHESMEELDSWHYYIAQEREQADWYCFYAIMMKPVDPELGIYERVGLAKIFRSAFRTGSYWKPGWKQIILQ</sequence>
<evidence type="ECO:0000313" key="2">
    <source>
        <dbReference type="EMBL" id="OJJ71706.1"/>
    </source>
</evidence>
<dbReference type="AlphaFoldDB" id="A0A1L9UJ31"/>
<protein>
    <recommendedName>
        <fullName evidence="1">Heterokaryon incompatibility domain-containing protein</fullName>
    </recommendedName>
</protein>
<organism evidence="2 3">
    <name type="scientific">Aspergillus brasiliensis (strain CBS 101740 / IMI 381727 / IBT 21946)</name>
    <dbReference type="NCBI Taxonomy" id="767769"/>
    <lineage>
        <taxon>Eukaryota</taxon>
        <taxon>Fungi</taxon>
        <taxon>Dikarya</taxon>
        <taxon>Ascomycota</taxon>
        <taxon>Pezizomycotina</taxon>
        <taxon>Eurotiomycetes</taxon>
        <taxon>Eurotiomycetidae</taxon>
        <taxon>Eurotiales</taxon>
        <taxon>Aspergillaceae</taxon>
        <taxon>Aspergillus</taxon>
        <taxon>Aspergillus subgen. Circumdati</taxon>
    </lineage>
</organism>
<dbReference type="PANTHER" id="PTHR33112">
    <property type="entry name" value="DOMAIN PROTEIN, PUTATIVE-RELATED"/>
    <property type="match status" value="1"/>
</dbReference>
<dbReference type="RefSeq" id="XP_067478954.1">
    <property type="nucleotide sequence ID" value="XM_067627327.1"/>
</dbReference>
<dbReference type="Pfam" id="PF06985">
    <property type="entry name" value="HET"/>
    <property type="match status" value="1"/>
</dbReference>
<name>A0A1L9UJ31_ASPBC</name>
<gene>
    <name evidence="2" type="ORF">ASPBRDRAFT_54997</name>
</gene>
<evidence type="ECO:0000313" key="3">
    <source>
        <dbReference type="Proteomes" id="UP000184499"/>
    </source>
</evidence>
<dbReference type="EMBL" id="KV878684">
    <property type="protein sequence ID" value="OJJ71706.1"/>
    <property type="molecule type" value="Genomic_DNA"/>
</dbReference>
<feature type="domain" description="Heterokaryon incompatibility" evidence="1">
    <location>
        <begin position="177"/>
        <end position="320"/>
    </location>
</feature>
<accession>A0A1L9UJ31</accession>
<dbReference type="InterPro" id="IPR010730">
    <property type="entry name" value="HET"/>
</dbReference>